<keyword evidence="10" id="KW-0653">Protein transport</keyword>
<evidence type="ECO:0000313" key="19">
    <source>
        <dbReference type="EMBL" id="TLQ04268.1"/>
    </source>
</evidence>
<keyword evidence="13 15" id="KW-0472">Membrane</keyword>
<dbReference type="GO" id="GO:0008234">
    <property type="term" value="F:cysteine-type peptidase activity"/>
    <property type="evidence" value="ECO:0007669"/>
    <property type="project" value="UniProtKB-KW"/>
</dbReference>
<dbReference type="PROSITE" id="PS00211">
    <property type="entry name" value="ABC_TRANSPORTER_1"/>
    <property type="match status" value="1"/>
</dbReference>
<keyword evidence="7" id="KW-0378">Hydrolase</keyword>
<dbReference type="CDD" id="cd02418">
    <property type="entry name" value="Peptidase_C39B"/>
    <property type="match status" value="1"/>
</dbReference>
<dbReference type="GO" id="GO:0005524">
    <property type="term" value="F:ATP binding"/>
    <property type="evidence" value="ECO:0007669"/>
    <property type="project" value="UniProtKB-KW"/>
</dbReference>
<evidence type="ECO:0000256" key="6">
    <source>
        <dbReference type="ARBA" id="ARBA00022741"/>
    </source>
</evidence>
<dbReference type="FunFam" id="3.40.50.300:FF:000299">
    <property type="entry name" value="ABC transporter ATP-binding protein/permease"/>
    <property type="match status" value="1"/>
</dbReference>
<dbReference type="GO" id="GO:0016887">
    <property type="term" value="F:ATP hydrolysis activity"/>
    <property type="evidence" value="ECO:0007669"/>
    <property type="project" value="InterPro"/>
</dbReference>
<dbReference type="Proteomes" id="UP000305541">
    <property type="component" value="Unassembled WGS sequence"/>
</dbReference>
<keyword evidence="5 15" id="KW-0812">Transmembrane</keyword>
<dbReference type="GO" id="GO:0043214">
    <property type="term" value="F:ABC-type bacteriocin transporter activity"/>
    <property type="evidence" value="ECO:0007669"/>
    <property type="project" value="InterPro"/>
</dbReference>
<feature type="domain" description="Peptidase C39" evidence="18">
    <location>
        <begin position="8"/>
        <end position="134"/>
    </location>
</feature>
<dbReference type="GO" id="GO:0005886">
    <property type="term" value="C:plasma membrane"/>
    <property type="evidence" value="ECO:0007669"/>
    <property type="project" value="UniProtKB-SubCell"/>
</dbReference>
<evidence type="ECO:0000256" key="3">
    <source>
        <dbReference type="ARBA" id="ARBA00022475"/>
    </source>
</evidence>
<organism evidence="19 20">
    <name type="scientific">Pediococcus stilesii</name>
    <dbReference type="NCBI Taxonomy" id="331679"/>
    <lineage>
        <taxon>Bacteria</taxon>
        <taxon>Bacillati</taxon>
        <taxon>Bacillota</taxon>
        <taxon>Bacilli</taxon>
        <taxon>Lactobacillales</taxon>
        <taxon>Lactobacillaceae</taxon>
        <taxon>Pediococcus</taxon>
    </lineage>
</organism>
<dbReference type="PROSITE" id="PS50990">
    <property type="entry name" value="PEPTIDASE_C39"/>
    <property type="match status" value="1"/>
</dbReference>
<protein>
    <submittedName>
        <fullName evidence="19">Peptide cleavage/export ABC transporter</fullName>
    </submittedName>
</protein>
<dbReference type="GO" id="GO:0006508">
    <property type="term" value="P:proteolysis"/>
    <property type="evidence" value="ECO:0007669"/>
    <property type="project" value="UniProtKB-KW"/>
</dbReference>
<dbReference type="OrthoDB" id="9762778at2"/>
<feature type="transmembrane region" description="Helical" evidence="15">
    <location>
        <begin position="392"/>
        <end position="411"/>
    </location>
</feature>
<dbReference type="GO" id="GO:0015031">
    <property type="term" value="P:protein transport"/>
    <property type="evidence" value="ECO:0007669"/>
    <property type="project" value="UniProtKB-KW"/>
</dbReference>
<dbReference type="InterPro" id="IPR011527">
    <property type="entry name" value="ABC1_TM_dom"/>
</dbReference>
<evidence type="ECO:0000256" key="2">
    <source>
        <dbReference type="ARBA" id="ARBA00022448"/>
    </source>
</evidence>
<dbReference type="AlphaFoldDB" id="A0A5R9BU89"/>
<evidence type="ECO:0000256" key="7">
    <source>
        <dbReference type="ARBA" id="ARBA00022801"/>
    </source>
</evidence>
<evidence type="ECO:0000256" key="13">
    <source>
        <dbReference type="ARBA" id="ARBA00023136"/>
    </source>
</evidence>
<evidence type="ECO:0000259" key="16">
    <source>
        <dbReference type="PROSITE" id="PS50893"/>
    </source>
</evidence>
<evidence type="ECO:0000256" key="1">
    <source>
        <dbReference type="ARBA" id="ARBA00004651"/>
    </source>
</evidence>
<feature type="domain" description="ABC transporter" evidence="16">
    <location>
        <begin position="478"/>
        <end position="712"/>
    </location>
</feature>
<dbReference type="NCBIfam" id="TIGR01193">
    <property type="entry name" value="bacteriocin_ABC"/>
    <property type="match status" value="1"/>
</dbReference>
<dbReference type="Gene3D" id="3.40.50.300">
    <property type="entry name" value="P-loop containing nucleotide triphosphate hydrolases"/>
    <property type="match status" value="1"/>
</dbReference>
<evidence type="ECO:0000256" key="5">
    <source>
        <dbReference type="ARBA" id="ARBA00022692"/>
    </source>
</evidence>
<accession>A0A5R9BU89</accession>
<dbReference type="Gene3D" id="1.20.1560.10">
    <property type="entry name" value="ABC transporter type 1, transmembrane domain"/>
    <property type="match status" value="1"/>
</dbReference>
<feature type="transmembrane region" description="Helical" evidence="15">
    <location>
        <begin position="205"/>
        <end position="229"/>
    </location>
</feature>
<dbReference type="SMART" id="SM00382">
    <property type="entry name" value="AAA"/>
    <property type="match status" value="1"/>
</dbReference>
<comment type="subcellular location">
    <subcellularLocation>
        <location evidence="1">Cell membrane</location>
        <topology evidence="1">Multi-pass membrane protein</topology>
    </subcellularLocation>
</comment>
<evidence type="ECO:0000256" key="14">
    <source>
        <dbReference type="ARBA" id="ARBA00043264"/>
    </source>
</evidence>
<evidence type="ECO:0000256" key="12">
    <source>
        <dbReference type="ARBA" id="ARBA00022989"/>
    </source>
</evidence>
<sequence length="712" mass="80620">MKIKYVAQVDERDCGVAALAMILASFGSRVSLAHLRNLAKTDSEGTTALGLVTAANKLQVKTKVIKTDKSFFGEDCQVPFIAHVVKNKELLHYYTVFKIKRNRILIGDPDPIIGKKWMKLEDFLNEWTGIVLVFNTLPTYKPMIEKKESLFNFLPSLLKNKSLILGTVLFSFVAMAIDVGGSYYFQLLIDYFIPERMTERLTIVSVALLSAYSIQQVLSFFKGMFLVILGQKMTSDVILNYIKHVLNLPMSFFSTRRTGEIVSRFSDANKIVDALASTIISIFLDVWVVCLLGIVLVIQSWQLFSMTLASLPFYAVIIICFVKFFEKYNQETMQSNAVLNSSIIESINGIETIKSLTIEKERYLKIEEEFKKYLKKSLIYFKLDFFQQSLKNVLRLILSVSILWIGSLLVIRGQLTIGQLIAYNALLIYFTDPLQNIINLQTKIQSAKVANNRLNEVYLVKSERDQNESVVKMSNKNIDLVGVSYRYGFGKNVLDNINLHIDFGQKIAVVGMSGSGKSTLVKLIINFYQPTSGTVKIGPYSVDTLDRKVVRHTINYLPQEPHLFEGTILDNLRLGNKEGTSFVDIKRACEVAEIDRDIEKMPMKYDTKLSENEINLSGGQKQRLTIARALLSGADILILDEATSSLDLITEKRIIDKLIQMENKTVIFVAHRLGLAKKVDKVVMLEDGKLIGNGKHQDLLKTNEKYLKLFND</sequence>
<evidence type="ECO:0000256" key="4">
    <source>
        <dbReference type="ARBA" id="ARBA00022670"/>
    </source>
</evidence>
<evidence type="ECO:0000256" key="10">
    <source>
        <dbReference type="ARBA" id="ARBA00022927"/>
    </source>
</evidence>
<dbReference type="GO" id="GO:0034040">
    <property type="term" value="F:ATPase-coupled lipid transmembrane transporter activity"/>
    <property type="evidence" value="ECO:0007669"/>
    <property type="project" value="TreeGrafter"/>
</dbReference>
<keyword evidence="4" id="KW-0645">Protease</keyword>
<dbReference type="PANTHER" id="PTHR24221">
    <property type="entry name" value="ATP-BINDING CASSETTE SUB-FAMILY B"/>
    <property type="match status" value="1"/>
</dbReference>
<keyword evidence="11" id="KW-1278">Translocase</keyword>
<keyword evidence="2" id="KW-0813">Transport</keyword>
<dbReference type="PROSITE" id="PS50893">
    <property type="entry name" value="ABC_TRANSPORTER_2"/>
    <property type="match status" value="1"/>
</dbReference>
<dbReference type="RefSeq" id="WP_138474313.1">
    <property type="nucleotide sequence ID" value="NZ_VBTH01000008.1"/>
</dbReference>
<evidence type="ECO:0000256" key="15">
    <source>
        <dbReference type="SAM" id="Phobius"/>
    </source>
</evidence>
<evidence type="ECO:0000256" key="11">
    <source>
        <dbReference type="ARBA" id="ARBA00022967"/>
    </source>
</evidence>
<dbReference type="CDD" id="cd18570">
    <property type="entry name" value="ABC_6TM_PCAT1_LagD_like"/>
    <property type="match status" value="1"/>
</dbReference>
<dbReference type="Pfam" id="PF00005">
    <property type="entry name" value="ABC_tran"/>
    <property type="match status" value="1"/>
</dbReference>
<proteinExistence type="predicted"/>
<evidence type="ECO:0000259" key="18">
    <source>
        <dbReference type="PROSITE" id="PS50990"/>
    </source>
</evidence>
<keyword evidence="14" id="KW-0080">Bacteriocin transport</keyword>
<comment type="caution">
    <text evidence="19">The sequence shown here is derived from an EMBL/GenBank/DDBJ whole genome shotgun (WGS) entry which is preliminary data.</text>
</comment>
<dbReference type="InterPro" id="IPR017871">
    <property type="entry name" value="ABC_transporter-like_CS"/>
</dbReference>
<dbReference type="InterPro" id="IPR036640">
    <property type="entry name" value="ABC1_TM_sf"/>
</dbReference>
<name>A0A5R9BU89_9LACO</name>
<dbReference type="EMBL" id="VBTH01000008">
    <property type="protein sequence ID" value="TLQ04268.1"/>
    <property type="molecule type" value="Genomic_DNA"/>
</dbReference>
<feature type="transmembrane region" description="Helical" evidence="15">
    <location>
        <begin position="304"/>
        <end position="325"/>
    </location>
</feature>
<feature type="transmembrane region" description="Helical" evidence="15">
    <location>
        <begin position="274"/>
        <end position="298"/>
    </location>
</feature>
<reference evidence="19 20" key="1">
    <citation type="submission" date="2019-05" db="EMBL/GenBank/DDBJ databases">
        <title>The metagenome of a microbial culture collection derived from dairy environment covers the genomic content of the human microbiome.</title>
        <authorList>
            <person name="Roder T."/>
            <person name="Wuthrich D."/>
            <person name="Sattari Z."/>
            <person name="Von Ah U."/>
            <person name="Bar C."/>
            <person name="Ronchi F."/>
            <person name="Macpherson A.J."/>
            <person name="Ganal-Vonarburg S.C."/>
            <person name="Bruggmann R."/>
            <person name="Vergeres G."/>
        </authorList>
    </citation>
    <scope>NUCLEOTIDE SEQUENCE [LARGE SCALE GENOMIC DNA]</scope>
    <source>
        <strain evidence="19 20">FAM 18815</strain>
    </source>
</reference>
<evidence type="ECO:0000256" key="8">
    <source>
        <dbReference type="ARBA" id="ARBA00022807"/>
    </source>
</evidence>
<dbReference type="PANTHER" id="PTHR24221:SF654">
    <property type="entry name" value="ATP-BINDING CASSETTE SUB-FAMILY B MEMBER 6"/>
    <property type="match status" value="1"/>
</dbReference>
<dbReference type="PROSITE" id="PS50929">
    <property type="entry name" value="ABC_TM1F"/>
    <property type="match status" value="1"/>
</dbReference>
<dbReference type="Gene3D" id="3.90.70.10">
    <property type="entry name" value="Cysteine proteinases"/>
    <property type="match status" value="1"/>
</dbReference>
<keyword evidence="6" id="KW-0547">Nucleotide-binding</keyword>
<evidence type="ECO:0000259" key="17">
    <source>
        <dbReference type="PROSITE" id="PS50929"/>
    </source>
</evidence>
<dbReference type="SUPFAM" id="SSF90123">
    <property type="entry name" value="ABC transporter transmembrane region"/>
    <property type="match status" value="1"/>
</dbReference>
<dbReference type="Pfam" id="PF03412">
    <property type="entry name" value="Peptidase_C39"/>
    <property type="match status" value="1"/>
</dbReference>
<keyword evidence="12 15" id="KW-1133">Transmembrane helix</keyword>
<feature type="domain" description="ABC transmembrane type-1" evidence="17">
    <location>
        <begin position="165"/>
        <end position="446"/>
    </location>
</feature>
<evidence type="ECO:0000256" key="9">
    <source>
        <dbReference type="ARBA" id="ARBA00022840"/>
    </source>
</evidence>
<dbReference type="InterPro" id="IPR003593">
    <property type="entry name" value="AAA+_ATPase"/>
</dbReference>
<dbReference type="InterPro" id="IPR005897">
    <property type="entry name" value="Pept_C39_ABC_bacteriocin"/>
</dbReference>
<keyword evidence="9" id="KW-0067">ATP-binding</keyword>
<keyword evidence="3" id="KW-1003">Cell membrane</keyword>
<evidence type="ECO:0000313" key="20">
    <source>
        <dbReference type="Proteomes" id="UP000305541"/>
    </source>
</evidence>
<dbReference type="InterPro" id="IPR003439">
    <property type="entry name" value="ABC_transporter-like_ATP-bd"/>
</dbReference>
<dbReference type="InterPro" id="IPR027417">
    <property type="entry name" value="P-loop_NTPase"/>
</dbReference>
<dbReference type="SUPFAM" id="SSF52540">
    <property type="entry name" value="P-loop containing nucleoside triphosphate hydrolases"/>
    <property type="match status" value="1"/>
</dbReference>
<dbReference type="InterPro" id="IPR039421">
    <property type="entry name" value="Type_1_exporter"/>
</dbReference>
<keyword evidence="8" id="KW-0788">Thiol protease</keyword>
<dbReference type="Pfam" id="PF00664">
    <property type="entry name" value="ABC_membrane"/>
    <property type="match status" value="1"/>
</dbReference>
<dbReference type="InterPro" id="IPR005074">
    <property type="entry name" value="Peptidase_C39"/>
</dbReference>
<feature type="transmembrane region" description="Helical" evidence="15">
    <location>
        <begin position="163"/>
        <end position="185"/>
    </location>
</feature>
<gene>
    <name evidence="19" type="ORF">FEZ51_05555</name>
</gene>